<evidence type="ECO:0000256" key="2">
    <source>
        <dbReference type="ARBA" id="ARBA00009881"/>
    </source>
</evidence>
<dbReference type="SUPFAM" id="SSF51412">
    <property type="entry name" value="Inosine monophosphate dehydrogenase (IMPDH)"/>
    <property type="match status" value="1"/>
</dbReference>
<keyword evidence="5" id="KW-0288">FMN</keyword>
<dbReference type="GO" id="GO:0009636">
    <property type="term" value="P:response to toxic substance"/>
    <property type="evidence" value="ECO:0007669"/>
    <property type="project" value="UniProtKB-KW"/>
</dbReference>
<dbReference type="GO" id="GO:0018580">
    <property type="term" value="F:nitronate monooxygenase activity"/>
    <property type="evidence" value="ECO:0007669"/>
    <property type="project" value="InterPro"/>
</dbReference>
<dbReference type="PANTHER" id="PTHR42747">
    <property type="entry name" value="NITRONATE MONOOXYGENASE-RELATED"/>
    <property type="match status" value="1"/>
</dbReference>
<dbReference type="EMBL" id="FTNU01000001">
    <property type="protein sequence ID" value="SIR72299.1"/>
    <property type="molecule type" value="Genomic_DNA"/>
</dbReference>
<evidence type="ECO:0000256" key="9">
    <source>
        <dbReference type="ARBA" id="ARBA00049401"/>
    </source>
</evidence>
<comment type="catalytic activity">
    <reaction evidence="9">
        <text>3 propionate 3-nitronate + 3 O2 + H2O = 3 3-oxopropanoate + 2 nitrate + nitrite + H2O2 + 3 H(+)</text>
        <dbReference type="Rhea" id="RHEA:57332"/>
        <dbReference type="ChEBI" id="CHEBI:15377"/>
        <dbReference type="ChEBI" id="CHEBI:15378"/>
        <dbReference type="ChEBI" id="CHEBI:15379"/>
        <dbReference type="ChEBI" id="CHEBI:16240"/>
        <dbReference type="ChEBI" id="CHEBI:16301"/>
        <dbReference type="ChEBI" id="CHEBI:17632"/>
        <dbReference type="ChEBI" id="CHEBI:33190"/>
        <dbReference type="ChEBI" id="CHEBI:136067"/>
    </reaction>
</comment>
<evidence type="ECO:0000256" key="3">
    <source>
        <dbReference type="ARBA" id="ARBA00022575"/>
    </source>
</evidence>
<keyword evidence="11" id="KW-1185">Reference proteome</keyword>
<name>A0A1N7D908_9GAMM</name>
<dbReference type="AlphaFoldDB" id="A0A1N7D908"/>
<dbReference type="InterPro" id="IPR013785">
    <property type="entry name" value="Aldolase_TIM"/>
</dbReference>
<keyword evidence="4" id="KW-0285">Flavoprotein</keyword>
<evidence type="ECO:0000256" key="5">
    <source>
        <dbReference type="ARBA" id="ARBA00022643"/>
    </source>
</evidence>
<comment type="similarity">
    <text evidence="2">Belongs to the nitronate monooxygenase family. NMO class I subfamily.</text>
</comment>
<dbReference type="Gene3D" id="3.20.20.70">
    <property type="entry name" value="Aldolase class I"/>
    <property type="match status" value="1"/>
</dbReference>
<dbReference type="CDD" id="cd04730">
    <property type="entry name" value="NPD_like"/>
    <property type="match status" value="1"/>
</dbReference>
<gene>
    <name evidence="10" type="ORF">SAMN02745664_10188</name>
</gene>
<keyword evidence="6" id="KW-0560">Oxidoreductase</keyword>
<dbReference type="InterPro" id="IPR004136">
    <property type="entry name" value="NMO"/>
</dbReference>
<evidence type="ECO:0000256" key="6">
    <source>
        <dbReference type="ARBA" id="ARBA00023002"/>
    </source>
</evidence>
<reference evidence="11" key="1">
    <citation type="submission" date="2017-01" db="EMBL/GenBank/DDBJ databases">
        <authorList>
            <person name="Varghese N."/>
            <person name="Submissions S."/>
        </authorList>
    </citation>
    <scope>NUCLEOTIDE SEQUENCE [LARGE SCALE GENOMIC DNA]</scope>
    <source>
        <strain evidence="11">DSM 21768</strain>
    </source>
</reference>
<dbReference type="PROSITE" id="PS51257">
    <property type="entry name" value="PROKAR_LIPOPROTEIN"/>
    <property type="match status" value="1"/>
</dbReference>
<dbReference type="STRING" id="34061.B0189_00740"/>
<evidence type="ECO:0000313" key="11">
    <source>
        <dbReference type="Proteomes" id="UP000187495"/>
    </source>
</evidence>
<accession>A0A1N7D908</accession>
<comment type="cofactor">
    <cofactor evidence="1">
        <name>FMN</name>
        <dbReference type="ChEBI" id="CHEBI:58210"/>
    </cofactor>
</comment>
<organism evidence="10 11">
    <name type="scientific">Moraxella cuniculi DSM 21768</name>
    <dbReference type="NCBI Taxonomy" id="1122245"/>
    <lineage>
        <taxon>Bacteria</taxon>
        <taxon>Pseudomonadati</taxon>
        <taxon>Pseudomonadota</taxon>
        <taxon>Gammaproteobacteria</taxon>
        <taxon>Moraxellales</taxon>
        <taxon>Moraxellaceae</taxon>
        <taxon>Moraxella</taxon>
    </lineage>
</organism>
<keyword evidence="3" id="KW-0216">Detoxification</keyword>
<evidence type="ECO:0000256" key="8">
    <source>
        <dbReference type="ARBA" id="ARBA00031155"/>
    </source>
</evidence>
<dbReference type="Proteomes" id="UP000187495">
    <property type="component" value="Unassembled WGS sequence"/>
</dbReference>
<dbReference type="PANTHER" id="PTHR42747:SF3">
    <property type="entry name" value="NITRONATE MONOOXYGENASE-RELATED"/>
    <property type="match status" value="1"/>
</dbReference>
<keyword evidence="7 10" id="KW-0503">Monooxygenase</keyword>
<dbReference type="Pfam" id="PF03060">
    <property type="entry name" value="NMO"/>
    <property type="match status" value="1"/>
</dbReference>
<protein>
    <recommendedName>
        <fullName evidence="8">Propionate 3-nitronate monooxygenase</fullName>
    </recommendedName>
</protein>
<proteinExistence type="inferred from homology"/>
<evidence type="ECO:0000256" key="7">
    <source>
        <dbReference type="ARBA" id="ARBA00023033"/>
    </source>
</evidence>
<sequence length="350" mass="37656">MTTFLQRLGLTIPIIQAPMAGASNAGFVVAACQAGIMGSLGAGMMKPEQINDEINAIKALVQGCFAVNLMILPKRLTDRVIEPMPAWLVQCYKSINQPADIEMPPAPDFAEQLAVLLDNPVPVASFTFGILQASQVDALHAVGTQVIGTANHPDEVLAWIEAGADAVVLQGAEAGGHRGGWLYEQSKPLMLDELWAATKQALATADKSIPLIVAGGIATRQQVQKYLSMGAEAVSVGTAFLTTHEAVIHKAYQARLLSAKACDTALTRLYSGKLARGIITEYMRQFAQFDGLQQHAQIPEYPMLNAMTKKLRAVSTQMHNTEMMSLWAGMGVEHCRDETISQLVARLGCD</sequence>
<evidence type="ECO:0000256" key="1">
    <source>
        <dbReference type="ARBA" id="ARBA00001917"/>
    </source>
</evidence>
<dbReference type="RefSeq" id="WP_076554481.1">
    <property type="nucleotide sequence ID" value="NZ_FTNU01000001.1"/>
</dbReference>
<evidence type="ECO:0000256" key="4">
    <source>
        <dbReference type="ARBA" id="ARBA00022630"/>
    </source>
</evidence>
<evidence type="ECO:0000313" key="10">
    <source>
        <dbReference type="EMBL" id="SIR72299.1"/>
    </source>
</evidence>